<feature type="region of interest" description="Disordered" evidence="2">
    <location>
        <begin position="276"/>
        <end position="297"/>
    </location>
</feature>
<evidence type="ECO:0000313" key="4">
    <source>
        <dbReference type="Proteomes" id="UP000494165"/>
    </source>
</evidence>
<dbReference type="Proteomes" id="UP000494165">
    <property type="component" value="Unassembled WGS sequence"/>
</dbReference>
<organism evidence="3 4">
    <name type="scientific">Cloeon dipterum</name>
    <dbReference type="NCBI Taxonomy" id="197152"/>
    <lineage>
        <taxon>Eukaryota</taxon>
        <taxon>Metazoa</taxon>
        <taxon>Ecdysozoa</taxon>
        <taxon>Arthropoda</taxon>
        <taxon>Hexapoda</taxon>
        <taxon>Insecta</taxon>
        <taxon>Pterygota</taxon>
        <taxon>Palaeoptera</taxon>
        <taxon>Ephemeroptera</taxon>
        <taxon>Pisciforma</taxon>
        <taxon>Baetidae</taxon>
        <taxon>Cloeon</taxon>
    </lineage>
</organism>
<evidence type="ECO:0000313" key="3">
    <source>
        <dbReference type="EMBL" id="CAB3371298.1"/>
    </source>
</evidence>
<accession>A0A8S1CT10</accession>
<feature type="coiled-coil region" evidence="1">
    <location>
        <begin position="19"/>
        <end position="191"/>
    </location>
</feature>
<sequence>MIIYLLRKIFEVFLGNPQLDDLQEACENLKCAKEHCERELSSARMALDEMRVLLNSASQAYKDVLAENTQLRGHADDLEEQIKSLVSECQDLKNRLKAILEETQVKIETIQSKASSEAIGNAQEIAELKTNLREVEHQAQKKVREDSIAKKQLVKELKTTKKDLSAVQSQLKSLKEENAVLKKKANEGEAAKKSARVLNAKLIKSVTVAEKSSAIIDDLQRALERCNDLEKRLNQKDKELHSTKNRLMTLEKQLSLEQRGALNMLELTDLTTAIMHGGDQAQSDGEKNEIAQNDRNQ</sequence>
<dbReference type="AlphaFoldDB" id="A0A8S1CT10"/>
<reference evidence="3 4" key="1">
    <citation type="submission" date="2020-04" db="EMBL/GenBank/DDBJ databases">
        <authorList>
            <person name="Alioto T."/>
            <person name="Alioto T."/>
            <person name="Gomez Garrido J."/>
        </authorList>
    </citation>
    <scope>NUCLEOTIDE SEQUENCE [LARGE SCALE GENOMIC DNA]</scope>
</reference>
<keyword evidence="1" id="KW-0175">Coiled coil</keyword>
<dbReference type="EMBL" id="CADEPI010000060">
    <property type="protein sequence ID" value="CAB3371298.1"/>
    <property type="molecule type" value="Genomic_DNA"/>
</dbReference>
<protein>
    <submittedName>
        <fullName evidence="3">Uncharacterized protein</fullName>
    </submittedName>
</protein>
<feature type="coiled-coil region" evidence="1">
    <location>
        <begin position="216"/>
        <end position="253"/>
    </location>
</feature>
<gene>
    <name evidence="3" type="ORF">CLODIP_2_CD05908</name>
</gene>
<keyword evidence="4" id="KW-1185">Reference proteome</keyword>
<name>A0A8S1CT10_9INSE</name>
<evidence type="ECO:0000256" key="2">
    <source>
        <dbReference type="SAM" id="MobiDB-lite"/>
    </source>
</evidence>
<evidence type="ECO:0000256" key="1">
    <source>
        <dbReference type="SAM" id="Coils"/>
    </source>
</evidence>
<comment type="caution">
    <text evidence="3">The sequence shown here is derived from an EMBL/GenBank/DDBJ whole genome shotgun (WGS) entry which is preliminary data.</text>
</comment>
<proteinExistence type="predicted"/>